<dbReference type="InterPro" id="IPR004035">
    <property type="entry name" value="Endouclease-III_FeS-bd_BS"/>
</dbReference>
<dbReference type="NCBIfam" id="TIGR01083">
    <property type="entry name" value="nth"/>
    <property type="match status" value="1"/>
</dbReference>
<keyword evidence="7 12" id="KW-0411">Iron-sulfur</keyword>
<dbReference type="GO" id="GO:0019104">
    <property type="term" value="F:DNA N-glycosylase activity"/>
    <property type="evidence" value="ECO:0007669"/>
    <property type="project" value="UniProtKB-UniRule"/>
</dbReference>
<dbReference type="Proteomes" id="UP000320184">
    <property type="component" value="Unassembled WGS sequence"/>
</dbReference>
<dbReference type="SMART" id="SM00478">
    <property type="entry name" value="ENDO3c"/>
    <property type="match status" value="1"/>
</dbReference>
<evidence type="ECO:0000256" key="9">
    <source>
        <dbReference type="ARBA" id="ARBA00023204"/>
    </source>
</evidence>
<dbReference type="HAMAP" id="MF_00942">
    <property type="entry name" value="Nth"/>
    <property type="match status" value="1"/>
</dbReference>
<dbReference type="CDD" id="cd00056">
    <property type="entry name" value="ENDO3c"/>
    <property type="match status" value="1"/>
</dbReference>
<keyword evidence="15" id="KW-0540">Nuclease</keyword>
<dbReference type="InterPro" id="IPR023170">
    <property type="entry name" value="HhH_base_excis_C"/>
</dbReference>
<dbReference type="Pfam" id="PF00730">
    <property type="entry name" value="HhH-GPD"/>
    <property type="match status" value="1"/>
</dbReference>
<dbReference type="InterPro" id="IPR003651">
    <property type="entry name" value="Endonuclease3_FeS-loop_motif"/>
</dbReference>
<keyword evidence="5 12" id="KW-0378">Hydrolase</keyword>
<comment type="function">
    <text evidence="12">DNA repair enzyme that has both DNA N-glycosylase activity and AP-lyase activity. The DNA N-glycosylase activity releases various damaged pyrimidines from DNA by cleaving the N-glycosidic bond, leaving an AP (apurinic/apyrimidinic) site. The AP-lyase activity cleaves the phosphodiester bond 3' to the AP site by a beta-elimination, leaving a 3'-terminal unsaturated sugar and a product with a terminal 5'-phosphate.</text>
</comment>
<comment type="cofactor">
    <cofactor evidence="12">
        <name>[4Fe-4S] cluster</name>
        <dbReference type="ChEBI" id="CHEBI:49883"/>
    </cofactor>
    <text evidence="12">Binds 1 [4Fe-4S] cluster.</text>
</comment>
<dbReference type="Gene3D" id="1.10.340.30">
    <property type="entry name" value="Hypothetical protein, domain 2"/>
    <property type="match status" value="1"/>
</dbReference>
<comment type="similarity">
    <text evidence="1 12">Belongs to the Nth/MutY family.</text>
</comment>
<feature type="binding site" evidence="12">
    <location>
        <position position="286"/>
    </location>
    <ligand>
        <name>[4Fe-4S] cluster</name>
        <dbReference type="ChEBI" id="CHEBI:49883"/>
    </ligand>
</feature>
<feature type="region of interest" description="Disordered" evidence="13">
    <location>
        <begin position="1"/>
        <end position="71"/>
    </location>
</feature>
<dbReference type="AlphaFoldDB" id="A0A538SCW3"/>
<dbReference type="PROSITE" id="PS00764">
    <property type="entry name" value="ENDONUCLEASE_III_1"/>
    <property type="match status" value="1"/>
</dbReference>
<evidence type="ECO:0000256" key="13">
    <source>
        <dbReference type="SAM" id="MobiDB-lite"/>
    </source>
</evidence>
<evidence type="ECO:0000256" key="6">
    <source>
        <dbReference type="ARBA" id="ARBA00023004"/>
    </source>
</evidence>
<dbReference type="SUPFAM" id="SSF48150">
    <property type="entry name" value="DNA-glycosylase"/>
    <property type="match status" value="1"/>
</dbReference>
<dbReference type="SMART" id="SM00525">
    <property type="entry name" value="FES"/>
    <property type="match status" value="1"/>
</dbReference>
<dbReference type="FunFam" id="1.10.340.30:FF:000001">
    <property type="entry name" value="Endonuclease III"/>
    <property type="match status" value="1"/>
</dbReference>
<feature type="binding site" evidence="12">
    <location>
        <position position="270"/>
    </location>
    <ligand>
        <name>[4Fe-4S] cluster</name>
        <dbReference type="ChEBI" id="CHEBI:49883"/>
    </ligand>
</feature>
<keyword evidence="2 12" id="KW-0004">4Fe-4S</keyword>
<evidence type="ECO:0000256" key="1">
    <source>
        <dbReference type="ARBA" id="ARBA00008343"/>
    </source>
</evidence>
<dbReference type="GO" id="GO:0046872">
    <property type="term" value="F:metal ion binding"/>
    <property type="evidence" value="ECO:0007669"/>
    <property type="project" value="UniProtKB-KW"/>
</dbReference>
<protein>
    <recommendedName>
        <fullName evidence="12">Endonuclease III</fullName>
        <ecNumber evidence="12">4.2.99.18</ecNumber>
    </recommendedName>
    <alternativeName>
        <fullName evidence="12">DNA-(apurinic or apyrimidinic site) lyase</fullName>
    </alternativeName>
</protein>
<evidence type="ECO:0000256" key="2">
    <source>
        <dbReference type="ARBA" id="ARBA00022485"/>
    </source>
</evidence>
<feature type="domain" description="HhH-GPD" evidence="14">
    <location>
        <begin position="121"/>
        <end position="268"/>
    </location>
</feature>
<dbReference type="GO" id="GO:0051539">
    <property type="term" value="F:4 iron, 4 sulfur cluster binding"/>
    <property type="evidence" value="ECO:0007669"/>
    <property type="project" value="UniProtKB-UniRule"/>
</dbReference>
<evidence type="ECO:0000259" key="14">
    <source>
        <dbReference type="SMART" id="SM00478"/>
    </source>
</evidence>
<evidence type="ECO:0000256" key="7">
    <source>
        <dbReference type="ARBA" id="ARBA00023014"/>
    </source>
</evidence>
<evidence type="ECO:0000256" key="5">
    <source>
        <dbReference type="ARBA" id="ARBA00022801"/>
    </source>
</evidence>
<dbReference type="InterPro" id="IPR003265">
    <property type="entry name" value="HhH-GPD_domain"/>
</dbReference>
<evidence type="ECO:0000256" key="11">
    <source>
        <dbReference type="ARBA" id="ARBA00023295"/>
    </source>
</evidence>
<dbReference type="GO" id="GO:0140078">
    <property type="term" value="F:class I DNA-(apurinic or apyrimidinic site) endonuclease activity"/>
    <property type="evidence" value="ECO:0007669"/>
    <property type="project" value="UniProtKB-EC"/>
</dbReference>
<keyword evidence="3 12" id="KW-0479">Metal-binding</keyword>
<dbReference type="PANTHER" id="PTHR10359:SF18">
    <property type="entry name" value="ENDONUCLEASE III"/>
    <property type="match status" value="1"/>
</dbReference>
<keyword evidence="6 12" id="KW-0408">Iron</keyword>
<keyword evidence="15" id="KW-0255">Endonuclease</keyword>
<reference evidence="15 16" key="1">
    <citation type="journal article" date="2019" name="Nat. Microbiol.">
        <title>Mediterranean grassland soil C-N compound turnover is dependent on rainfall and depth, and is mediated by genomically divergent microorganisms.</title>
        <authorList>
            <person name="Diamond S."/>
            <person name="Andeer P.F."/>
            <person name="Li Z."/>
            <person name="Crits-Christoph A."/>
            <person name="Burstein D."/>
            <person name="Anantharaman K."/>
            <person name="Lane K.R."/>
            <person name="Thomas B.C."/>
            <person name="Pan C."/>
            <person name="Northen T.R."/>
            <person name="Banfield J.F."/>
        </authorList>
    </citation>
    <scope>NUCLEOTIDE SEQUENCE [LARGE SCALE GENOMIC DNA]</scope>
    <source>
        <strain evidence="15">WS_3</strain>
    </source>
</reference>
<keyword evidence="8 12" id="KW-0238">DNA-binding</keyword>
<gene>
    <name evidence="12 15" type="primary">nth</name>
    <name evidence="15" type="ORF">E6K73_10445</name>
</gene>
<organism evidence="15 16">
    <name type="scientific">Eiseniibacteriota bacterium</name>
    <dbReference type="NCBI Taxonomy" id="2212470"/>
    <lineage>
        <taxon>Bacteria</taxon>
        <taxon>Candidatus Eiseniibacteriota</taxon>
    </lineage>
</organism>
<dbReference type="GO" id="GO:0003677">
    <property type="term" value="F:DNA binding"/>
    <property type="evidence" value="ECO:0007669"/>
    <property type="project" value="UniProtKB-UniRule"/>
</dbReference>
<comment type="catalytic activity">
    <reaction evidence="12">
        <text>2'-deoxyribonucleotide-(2'-deoxyribose 5'-phosphate)-2'-deoxyribonucleotide-DNA = a 3'-end 2'-deoxyribonucleotide-(2,3-dehydro-2,3-deoxyribose 5'-phosphate)-DNA + a 5'-end 5'-phospho-2'-deoxyribonucleoside-DNA + H(+)</text>
        <dbReference type="Rhea" id="RHEA:66592"/>
        <dbReference type="Rhea" id="RHEA-COMP:13180"/>
        <dbReference type="Rhea" id="RHEA-COMP:16897"/>
        <dbReference type="Rhea" id="RHEA-COMP:17067"/>
        <dbReference type="ChEBI" id="CHEBI:15378"/>
        <dbReference type="ChEBI" id="CHEBI:136412"/>
        <dbReference type="ChEBI" id="CHEBI:157695"/>
        <dbReference type="ChEBI" id="CHEBI:167181"/>
        <dbReference type="EC" id="4.2.99.18"/>
    </reaction>
</comment>
<name>A0A538SCW3_UNCEI</name>
<evidence type="ECO:0000256" key="3">
    <source>
        <dbReference type="ARBA" id="ARBA00022723"/>
    </source>
</evidence>
<evidence type="ECO:0000256" key="12">
    <source>
        <dbReference type="HAMAP-Rule" id="MF_00942"/>
    </source>
</evidence>
<dbReference type="FunFam" id="1.10.1670.10:FF:000001">
    <property type="entry name" value="Endonuclease III"/>
    <property type="match status" value="1"/>
</dbReference>
<dbReference type="Pfam" id="PF10576">
    <property type="entry name" value="EndIII_4Fe-2S"/>
    <property type="match status" value="1"/>
</dbReference>
<evidence type="ECO:0000256" key="8">
    <source>
        <dbReference type="ARBA" id="ARBA00023125"/>
    </source>
</evidence>
<evidence type="ECO:0000256" key="4">
    <source>
        <dbReference type="ARBA" id="ARBA00022763"/>
    </source>
</evidence>
<keyword evidence="11 12" id="KW-0326">Glycosidase</keyword>
<dbReference type="GO" id="GO:0006285">
    <property type="term" value="P:base-excision repair, AP site formation"/>
    <property type="evidence" value="ECO:0007669"/>
    <property type="project" value="TreeGrafter"/>
</dbReference>
<dbReference type="EMBL" id="VBOT01000126">
    <property type="protein sequence ID" value="TMQ49207.1"/>
    <property type="molecule type" value="Genomic_DNA"/>
</dbReference>
<feature type="binding site" evidence="12">
    <location>
        <position position="280"/>
    </location>
    <ligand>
        <name>[4Fe-4S] cluster</name>
        <dbReference type="ChEBI" id="CHEBI:49883"/>
    </ligand>
</feature>
<dbReference type="InterPro" id="IPR011257">
    <property type="entry name" value="DNA_glycosylase"/>
</dbReference>
<keyword evidence="4 12" id="KW-0227">DNA damage</keyword>
<dbReference type="Pfam" id="PF00633">
    <property type="entry name" value="HHH"/>
    <property type="match status" value="1"/>
</dbReference>
<dbReference type="InterPro" id="IPR005759">
    <property type="entry name" value="Nth"/>
</dbReference>
<feature type="binding site" evidence="12">
    <location>
        <position position="277"/>
    </location>
    <ligand>
        <name>[4Fe-4S] cluster</name>
        <dbReference type="ChEBI" id="CHEBI:49883"/>
    </ligand>
</feature>
<dbReference type="Gene3D" id="1.10.1670.10">
    <property type="entry name" value="Helix-hairpin-Helix base-excision DNA repair enzymes (C-terminal)"/>
    <property type="match status" value="1"/>
</dbReference>
<sequence>MARKSPRSRKKRTPASRVPRASRTRATPRTRRAAARARAPSRGAARAAHPAKRTRRSVQAGARALTRRPRPALVRKRPARFAPPDPARIEAILGILDRAHPEAQTALHFQNPLQLLIATILSAQCTDERVNQVTPALFARYPDAAALAGARREDLEAMIRSTGFFRNKTRAIQACCADIVSKHGGEVPRTLEELTALHGVGRKTANVVLGNAFGIPGIVVDTHVSRLTRRLGLTRELDPVKIEFALMPLIPRDRWTVFSHWLILHGRQVCVARKPRCSICPLAPHCPRIGVTAAS</sequence>
<dbReference type="PANTHER" id="PTHR10359">
    <property type="entry name" value="A/G-SPECIFIC ADENINE GLYCOSYLASE/ENDONUCLEASE III"/>
    <property type="match status" value="1"/>
</dbReference>
<feature type="compositionally biased region" description="Basic residues" evidence="13">
    <location>
        <begin position="1"/>
        <end position="35"/>
    </location>
</feature>
<keyword evidence="9 12" id="KW-0234">DNA repair</keyword>
<dbReference type="InterPro" id="IPR000445">
    <property type="entry name" value="HhH_motif"/>
</dbReference>
<evidence type="ECO:0000313" key="16">
    <source>
        <dbReference type="Proteomes" id="UP000320184"/>
    </source>
</evidence>
<proteinExistence type="inferred from homology"/>
<accession>A0A538SCW3</accession>
<evidence type="ECO:0000313" key="15">
    <source>
        <dbReference type="EMBL" id="TMQ49207.1"/>
    </source>
</evidence>
<keyword evidence="10 12" id="KW-0456">Lyase</keyword>
<feature type="compositionally biased region" description="Low complexity" evidence="13">
    <location>
        <begin position="36"/>
        <end position="48"/>
    </location>
</feature>
<comment type="caution">
    <text evidence="15">The sequence shown here is derived from an EMBL/GenBank/DDBJ whole genome shotgun (WGS) entry which is preliminary data.</text>
</comment>
<evidence type="ECO:0000256" key="10">
    <source>
        <dbReference type="ARBA" id="ARBA00023239"/>
    </source>
</evidence>
<dbReference type="EC" id="4.2.99.18" evidence="12"/>